<dbReference type="InterPro" id="IPR009164">
    <property type="entry name" value="FBPtase_class3"/>
</dbReference>
<keyword evidence="1 5" id="KW-0378">Hydrolase</keyword>
<name>A0A3N0IY62_9ACTN</name>
<dbReference type="Pfam" id="PF06874">
    <property type="entry name" value="FBPase_2"/>
    <property type="match status" value="1"/>
</dbReference>
<dbReference type="PIRSF" id="PIRSF000906">
    <property type="entry name" value="FBPtase_Bacill"/>
    <property type="match status" value="1"/>
</dbReference>
<dbReference type="GO" id="GO:0006094">
    <property type="term" value="P:gluconeogenesis"/>
    <property type="evidence" value="ECO:0007669"/>
    <property type="project" value="InterPro"/>
</dbReference>
<dbReference type="EC" id="3.1.3.11" evidence="5"/>
<reference evidence="5" key="3">
    <citation type="journal article" date="2019" name="Microbiol. Resour. Announc.">
        <title>Draft Genome Sequences of Type Strains of Gordonibacter faecihominis, Paraeggerthella hongkongensis, Parvibacter caecicola,Slackia equolifaciens, Slackia faecicanis, and Slackia isoflavoniconvertens.</title>
        <authorList>
            <person name="Danylec N."/>
            <person name="Stoll D.A."/>
            <person name="Dotsch A."/>
            <person name="Huch M."/>
        </authorList>
    </citation>
    <scope>NUCLEOTIDE SEQUENCE</scope>
    <source>
        <strain evidence="5">DSM 16107</strain>
    </source>
</reference>
<evidence type="ECO:0000256" key="3">
    <source>
        <dbReference type="ARBA" id="ARBA00023277"/>
    </source>
</evidence>
<evidence type="ECO:0000313" key="6">
    <source>
        <dbReference type="Proteomes" id="UP000253817"/>
    </source>
</evidence>
<dbReference type="RefSeq" id="WP_114545950.1">
    <property type="nucleotide sequence ID" value="NZ_PPTT01000009.1"/>
</dbReference>
<dbReference type="OrthoDB" id="9779903at2"/>
<dbReference type="EMBL" id="QICC01000023">
    <property type="protein sequence ID" value="RNM41907.1"/>
    <property type="molecule type" value="Genomic_DNA"/>
</dbReference>
<dbReference type="InterPro" id="IPR029052">
    <property type="entry name" value="Metallo-depent_PP-like"/>
</dbReference>
<keyword evidence="6" id="KW-1185">Reference proteome</keyword>
<keyword evidence="2" id="KW-0464">Manganese</keyword>
<dbReference type="GO" id="GO:0042132">
    <property type="term" value="F:fructose 1,6-bisphosphate 1-phosphatase activity"/>
    <property type="evidence" value="ECO:0007669"/>
    <property type="project" value="UniProtKB-EC"/>
</dbReference>
<reference evidence="7" key="2">
    <citation type="submission" date="2018-05" db="EMBL/GenBank/DDBJ databases">
        <title>Genome Sequencing of selected type strains of the family Eggerthellaceae.</title>
        <authorList>
            <person name="Danylec N."/>
            <person name="Stoll D.A."/>
            <person name="Doetsch A."/>
            <person name="Huch M."/>
        </authorList>
    </citation>
    <scope>NUCLEOTIDE SEQUENCE [LARGE SCALE GENOMIC DNA]</scope>
    <source>
        <strain evidence="7">DSM 16107</strain>
    </source>
</reference>
<reference evidence="4 6" key="1">
    <citation type="journal article" date="2018" name="Elife">
        <title>Discovery and characterization of a prevalent human gut bacterial enzyme sufficient for the inactivation of a family of plant toxins.</title>
        <authorList>
            <person name="Koppel N."/>
            <person name="Bisanz J.E."/>
            <person name="Pandelia M.E."/>
            <person name="Turnbaugh P.J."/>
            <person name="Balskus E.P."/>
        </authorList>
    </citation>
    <scope>NUCLEOTIDE SEQUENCE [LARGE SCALE GENOMIC DNA]</scope>
    <source>
        <strain evidence="4 6">DSM 16107</strain>
    </source>
</reference>
<comment type="caution">
    <text evidence="5">The sequence shown here is derived from an EMBL/GenBank/DDBJ whole genome shotgun (WGS) entry which is preliminary data.</text>
</comment>
<evidence type="ECO:0000313" key="5">
    <source>
        <dbReference type="EMBL" id="RNM41907.1"/>
    </source>
</evidence>
<evidence type="ECO:0000313" key="4">
    <source>
        <dbReference type="EMBL" id="RDB69460.1"/>
    </source>
</evidence>
<organism evidence="5 7">
    <name type="scientific">Eggerthella sinensis</name>
    <dbReference type="NCBI Taxonomy" id="242230"/>
    <lineage>
        <taxon>Bacteria</taxon>
        <taxon>Bacillati</taxon>
        <taxon>Actinomycetota</taxon>
        <taxon>Coriobacteriia</taxon>
        <taxon>Eggerthellales</taxon>
        <taxon>Eggerthellaceae</taxon>
        <taxon>Eggerthella</taxon>
    </lineage>
</organism>
<evidence type="ECO:0000313" key="7">
    <source>
        <dbReference type="Proteomes" id="UP000270112"/>
    </source>
</evidence>
<dbReference type="EMBL" id="PPTT01000009">
    <property type="protein sequence ID" value="RDB69460.1"/>
    <property type="molecule type" value="Genomic_DNA"/>
</dbReference>
<dbReference type="Proteomes" id="UP000270112">
    <property type="component" value="Unassembled WGS sequence"/>
</dbReference>
<dbReference type="Proteomes" id="UP000253817">
    <property type="component" value="Unassembled WGS sequence"/>
</dbReference>
<evidence type="ECO:0000256" key="2">
    <source>
        <dbReference type="ARBA" id="ARBA00023211"/>
    </source>
</evidence>
<dbReference type="Gene3D" id="3.60.21.10">
    <property type="match status" value="1"/>
</dbReference>
<evidence type="ECO:0000256" key="1">
    <source>
        <dbReference type="ARBA" id="ARBA00022801"/>
    </source>
</evidence>
<gene>
    <name evidence="4" type="ORF">C1876_06735</name>
    <name evidence="5" type="ORF">DMP09_07265</name>
</gene>
<sequence length="651" mass="73007">MDATELRYLELLSRSFPTAAKASAEIINLSAILNLPKGTEFFASDIHGEYEAFSHILKNASGSIRLKIDDVFGDSLSAEEKRSLATLIYYPREKMELVLSQVEDAQTWYAVMVPRLVAVCKRSARKYTRSRVRKALPKDFAYIIEELMTENRLGVDKQAYYAAIVDAVIRTDRGGALIEALSMLIQRLAIDHLHIVGDIYDRGPYPHIIMDTLMGYHSLDIQWGNHDIVWMGASLGQRGCIAHVVRNCARYGNLSILEDAYGINILPLASFALDAYADDPCVAFGLKGNPDLSPQELEMNVKIQKAMAIIQFKVEAQLIDENPDFGLESRKLLDKIDFERNTVVVDGVEYALTDTVFPTVDPADPYRLTPEEEEVMQRLEQAFTGCEKLQRHMRFFLEAGSLYKVSNGNLLFHACVPLNADGSLMEVDVFGEKYRGRALYDAMERWVRAGFNASDPDERKRGRDLMWYLWLGEGSPLFAKSKMATFELYLIAEKEARKEVKNPFYAYLNDPDVLAGIFEDFGLEFETSRIVCGHVPVKAKDGEDPVKCDGHVLTIDGGFSKAYQPTTGIAGYTLISNSYGFVLAAHEPLESTRAAVINELDIHSSRRVVELVGERTLVADTDTGAVLKQQIADLEELLAAYRRGTIAEREQ</sequence>
<keyword evidence="3" id="KW-0119">Carbohydrate metabolism</keyword>
<proteinExistence type="inferred from homology"/>
<dbReference type="HAMAP" id="MF_01854">
    <property type="entry name" value="FBPase_class3"/>
    <property type="match status" value="1"/>
</dbReference>
<dbReference type="SUPFAM" id="SSF56300">
    <property type="entry name" value="Metallo-dependent phosphatases"/>
    <property type="match status" value="1"/>
</dbReference>
<dbReference type="AlphaFoldDB" id="A0A3N0IY62"/>
<protein>
    <submittedName>
        <fullName evidence="5">Class 3 fructose-bisphosphatase</fullName>
        <ecNumber evidence="5">3.1.3.11</ecNumber>
    </submittedName>
</protein>
<accession>A0A3N0IY62</accession>